<protein>
    <submittedName>
        <fullName evidence="2">Stage III sporulation protein AC</fullName>
    </submittedName>
</protein>
<proteinExistence type="predicted"/>
<dbReference type="NCBIfam" id="TIGR02848">
    <property type="entry name" value="spore_III_AC"/>
    <property type="match status" value="1"/>
</dbReference>
<keyword evidence="3" id="KW-1185">Reference proteome</keyword>
<dbReference type="InterPro" id="IPR025664">
    <property type="entry name" value="Spore_III_AC/AD"/>
</dbReference>
<sequence length="65" mass="7191">MDVGMIFKIAGIGIVVAVLNQVLKKTERDEMATMVTLTGIVVVLMMVITMIGQLFDAVRTIFQLY</sequence>
<dbReference type="Proteomes" id="UP001205748">
    <property type="component" value="Unassembled WGS sequence"/>
</dbReference>
<dbReference type="Pfam" id="PF06686">
    <property type="entry name" value="SpoIIIAC"/>
    <property type="match status" value="1"/>
</dbReference>
<feature type="transmembrane region" description="Helical" evidence="1">
    <location>
        <begin position="35"/>
        <end position="55"/>
    </location>
</feature>
<accession>A0AAE3L257</accession>
<feature type="transmembrane region" description="Helical" evidence="1">
    <location>
        <begin position="6"/>
        <end position="23"/>
    </location>
</feature>
<evidence type="ECO:0000313" key="2">
    <source>
        <dbReference type="EMBL" id="MCR1897989.1"/>
    </source>
</evidence>
<keyword evidence="1" id="KW-0472">Membrane</keyword>
<dbReference type="InterPro" id="IPR009570">
    <property type="entry name" value="Spore_III_AC"/>
</dbReference>
<gene>
    <name evidence="2" type="primary">spoIIIAC</name>
    <name evidence="2" type="ORF">NSA47_03170</name>
</gene>
<organism evidence="2 3">
    <name type="scientific">Irregularibacter muris</name>
    <dbReference type="NCBI Taxonomy" id="1796619"/>
    <lineage>
        <taxon>Bacteria</taxon>
        <taxon>Bacillati</taxon>
        <taxon>Bacillota</taxon>
        <taxon>Clostridia</taxon>
        <taxon>Eubacteriales</taxon>
        <taxon>Eubacteriaceae</taxon>
        <taxon>Irregularibacter</taxon>
    </lineage>
</organism>
<reference evidence="2" key="1">
    <citation type="submission" date="2022-07" db="EMBL/GenBank/DDBJ databases">
        <title>Enhanced cultured diversity of the mouse gut microbiota enables custom-made synthetic communities.</title>
        <authorList>
            <person name="Afrizal A."/>
        </authorList>
    </citation>
    <scope>NUCLEOTIDE SEQUENCE</scope>
    <source>
        <strain evidence="2">DSM 28593</strain>
    </source>
</reference>
<dbReference type="AlphaFoldDB" id="A0AAE3L257"/>
<dbReference type="EMBL" id="JANKAS010000002">
    <property type="protein sequence ID" value="MCR1897989.1"/>
    <property type="molecule type" value="Genomic_DNA"/>
</dbReference>
<dbReference type="RefSeq" id="WP_257529454.1">
    <property type="nucleotide sequence ID" value="NZ_JANKAS010000002.1"/>
</dbReference>
<evidence type="ECO:0000256" key="1">
    <source>
        <dbReference type="SAM" id="Phobius"/>
    </source>
</evidence>
<keyword evidence="1" id="KW-0812">Transmembrane</keyword>
<keyword evidence="1" id="KW-1133">Transmembrane helix</keyword>
<evidence type="ECO:0000313" key="3">
    <source>
        <dbReference type="Proteomes" id="UP001205748"/>
    </source>
</evidence>
<name>A0AAE3L257_9FIRM</name>
<comment type="caution">
    <text evidence="2">The sequence shown here is derived from an EMBL/GenBank/DDBJ whole genome shotgun (WGS) entry which is preliminary data.</text>
</comment>